<dbReference type="HOGENOM" id="CLU_663881_0_0_1"/>
<dbReference type="OMA" id="PRDETWF"/>
<dbReference type="EMBL" id="BN001306">
    <property type="protein sequence ID" value="CBF82344.1"/>
    <property type="molecule type" value="Genomic_DNA"/>
</dbReference>
<accession>C8VJT9</accession>
<dbReference type="STRING" id="227321.Q5AR83"/>
<feature type="compositionally biased region" description="Basic residues" evidence="1">
    <location>
        <begin position="410"/>
        <end position="423"/>
    </location>
</feature>
<gene>
    <name evidence="2" type="ORF">ANIA_09197</name>
</gene>
<dbReference type="InParanoid" id="Q5AR83"/>
<feature type="compositionally biased region" description="Low complexity" evidence="1">
    <location>
        <begin position="276"/>
        <end position="288"/>
    </location>
</feature>
<reference evidence="3" key="1">
    <citation type="journal article" date="2005" name="Nature">
        <title>Sequencing of Aspergillus nidulans and comparative analysis with A. fumigatus and A. oryzae.</title>
        <authorList>
            <person name="Galagan J.E."/>
            <person name="Calvo S.E."/>
            <person name="Cuomo C."/>
            <person name="Ma L.J."/>
            <person name="Wortman J.R."/>
            <person name="Batzoglou S."/>
            <person name="Lee S.I."/>
            <person name="Basturkmen M."/>
            <person name="Spevak C.C."/>
            <person name="Clutterbuck J."/>
            <person name="Kapitonov V."/>
            <person name="Jurka J."/>
            <person name="Scazzocchio C."/>
            <person name="Farman M."/>
            <person name="Butler J."/>
            <person name="Purcell S."/>
            <person name="Harris S."/>
            <person name="Braus G.H."/>
            <person name="Draht O."/>
            <person name="Busch S."/>
            <person name="D'Enfert C."/>
            <person name="Bouchier C."/>
            <person name="Goldman G.H."/>
            <person name="Bell-Pedersen D."/>
            <person name="Griffiths-Jones S."/>
            <person name="Doonan J.H."/>
            <person name="Yu J."/>
            <person name="Vienken K."/>
            <person name="Pain A."/>
            <person name="Freitag M."/>
            <person name="Selker E.U."/>
            <person name="Archer D.B."/>
            <person name="Penalva M.A."/>
            <person name="Oakley B.R."/>
            <person name="Momany M."/>
            <person name="Tanaka T."/>
            <person name="Kumagai T."/>
            <person name="Asai K."/>
            <person name="Machida M."/>
            <person name="Nierman W.C."/>
            <person name="Denning D.W."/>
            <person name="Caddick M."/>
            <person name="Hynes M."/>
            <person name="Paoletti M."/>
            <person name="Fischer R."/>
            <person name="Miller B."/>
            <person name="Dyer P."/>
            <person name="Sachs M.S."/>
            <person name="Osmani S.A."/>
            <person name="Birren B.W."/>
        </authorList>
    </citation>
    <scope>NUCLEOTIDE SEQUENCE [LARGE SCALE GENOMIC DNA]</scope>
    <source>
        <strain evidence="3">FGSC A4 / ATCC 38163 / CBS 112.46 / NRRL 194 / M139</strain>
    </source>
</reference>
<feature type="region of interest" description="Disordered" evidence="1">
    <location>
        <begin position="1"/>
        <end position="25"/>
    </location>
</feature>
<dbReference type="PANTHER" id="PTHR37538:SF1">
    <property type="entry name" value="BTB DOMAIN-CONTAINING PROTEIN"/>
    <property type="match status" value="1"/>
</dbReference>
<organism evidence="2 3">
    <name type="scientific">Emericella nidulans (strain FGSC A4 / ATCC 38163 / CBS 112.46 / NRRL 194 / M139)</name>
    <name type="common">Aspergillus nidulans</name>
    <dbReference type="NCBI Taxonomy" id="227321"/>
    <lineage>
        <taxon>Eukaryota</taxon>
        <taxon>Fungi</taxon>
        <taxon>Dikarya</taxon>
        <taxon>Ascomycota</taxon>
        <taxon>Pezizomycotina</taxon>
        <taxon>Eurotiomycetes</taxon>
        <taxon>Eurotiomycetidae</taxon>
        <taxon>Eurotiales</taxon>
        <taxon>Aspergillaceae</taxon>
        <taxon>Aspergillus</taxon>
        <taxon>Aspergillus subgen. Nidulantes</taxon>
    </lineage>
</organism>
<dbReference type="InterPro" id="IPR011333">
    <property type="entry name" value="SKP1/BTB/POZ_sf"/>
</dbReference>
<dbReference type="eggNOG" id="KOG1565">
    <property type="taxonomic scope" value="Eukaryota"/>
</dbReference>
<sequence>MAKKKDKRKRPSEPEAINEEPMPTESIAEFIAEPEPPEAEPVEAQLSELPGIEYNQPASSPYEYPIAIVKIGRKSYGIPAYYIRCIPQIKCEFEWHPLGSVSLTDVDEDIGHTFVHFLYTGQYETLYSNCDRVREYRRSVFAYQAARKYGLPVLEALAKRYIEHFSEFTPLENILGTAVDVFTKLPHDEVWFQRYLRGYFVQSYRENMHFFHRDEFTKSTGMCPPLDRIILQLTVDILSSRIAELESTIEQANELKPETEFESLPEPAPEPETDIAAKSAPEPESSAPTRASDYDAESSANYVEPADLGYSEEAASFPVPEEPGKPETCDLPECTAESSVEVDPPAATFSPAQPHLETYGNGDVSPGARSPVELGPVAENAQGKYPSQEYPVPEPVPSDTSDGLYGSTSKMKKKKGKNKKKNRPMVPPPPVPIIWS</sequence>
<evidence type="ECO:0008006" key="4">
    <source>
        <dbReference type="Google" id="ProtNLM"/>
    </source>
</evidence>
<dbReference type="RefSeq" id="XP_682466.1">
    <property type="nucleotide sequence ID" value="XM_677374.2"/>
</dbReference>
<feature type="compositionally biased region" description="Pro residues" evidence="1">
    <location>
        <begin position="425"/>
        <end position="436"/>
    </location>
</feature>
<feature type="compositionally biased region" description="Polar residues" evidence="1">
    <location>
        <begin position="398"/>
        <end position="409"/>
    </location>
</feature>
<feature type="region of interest" description="Disordered" evidence="1">
    <location>
        <begin position="315"/>
        <end position="436"/>
    </location>
</feature>
<dbReference type="OrthoDB" id="3594103at2759"/>
<reference evidence="3" key="2">
    <citation type="journal article" date="2009" name="Fungal Genet. Biol.">
        <title>The 2008 update of the Aspergillus nidulans genome annotation: a community effort.</title>
        <authorList>
            <person name="Wortman J.R."/>
            <person name="Gilsenan J.M."/>
            <person name="Joardar V."/>
            <person name="Deegan J."/>
            <person name="Clutterbuck J."/>
            <person name="Andersen M.R."/>
            <person name="Archer D."/>
            <person name="Bencina M."/>
            <person name="Braus G."/>
            <person name="Coutinho P."/>
            <person name="von Dohren H."/>
            <person name="Doonan J."/>
            <person name="Driessen A.J."/>
            <person name="Durek P."/>
            <person name="Espeso E."/>
            <person name="Fekete E."/>
            <person name="Flipphi M."/>
            <person name="Estrada C.G."/>
            <person name="Geysens S."/>
            <person name="Goldman G."/>
            <person name="de Groot P.W."/>
            <person name="Hansen K."/>
            <person name="Harris S.D."/>
            <person name="Heinekamp T."/>
            <person name="Helmstaedt K."/>
            <person name="Henrissat B."/>
            <person name="Hofmann G."/>
            <person name="Homan T."/>
            <person name="Horio T."/>
            <person name="Horiuchi H."/>
            <person name="James S."/>
            <person name="Jones M."/>
            <person name="Karaffa L."/>
            <person name="Karanyi Z."/>
            <person name="Kato M."/>
            <person name="Keller N."/>
            <person name="Kelly D.E."/>
            <person name="Kiel J.A."/>
            <person name="Kim J.M."/>
            <person name="van der Klei I.J."/>
            <person name="Klis F.M."/>
            <person name="Kovalchuk A."/>
            <person name="Krasevec N."/>
            <person name="Kubicek C.P."/>
            <person name="Liu B."/>
            <person name="Maccabe A."/>
            <person name="Meyer V."/>
            <person name="Mirabito P."/>
            <person name="Miskei M."/>
            <person name="Mos M."/>
            <person name="Mullins J."/>
            <person name="Nelson D.R."/>
            <person name="Nielsen J."/>
            <person name="Oakley B.R."/>
            <person name="Osmani S.A."/>
            <person name="Pakula T."/>
            <person name="Paszewski A."/>
            <person name="Paulsen I."/>
            <person name="Pilsyk S."/>
            <person name="Pocsi I."/>
            <person name="Punt P.J."/>
            <person name="Ram A.F."/>
            <person name="Ren Q."/>
            <person name="Robellet X."/>
            <person name="Robson G."/>
            <person name="Seiboth B."/>
            <person name="van Solingen P."/>
            <person name="Specht T."/>
            <person name="Sun J."/>
            <person name="Taheri-Talesh N."/>
            <person name="Takeshita N."/>
            <person name="Ussery D."/>
            <person name="vanKuyk P.A."/>
            <person name="Visser H."/>
            <person name="van de Vondervoort P.J."/>
            <person name="de Vries R.P."/>
            <person name="Walton J."/>
            <person name="Xiang X."/>
            <person name="Xiong Y."/>
            <person name="Zeng A.P."/>
            <person name="Brandt B.W."/>
            <person name="Cornell M.J."/>
            <person name="van den Hondel C.A."/>
            <person name="Visser J."/>
            <person name="Oliver S.G."/>
            <person name="Turner G."/>
        </authorList>
    </citation>
    <scope>GENOME REANNOTATION</scope>
    <source>
        <strain evidence="3">FGSC A4 / ATCC 38163 / CBS 112.46 / NRRL 194 / M139</strain>
    </source>
</reference>
<dbReference type="GeneID" id="2868011"/>
<accession>Q5AR83</accession>
<proteinExistence type="predicted"/>
<dbReference type="Proteomes" id="UP000000560">
    <property type="component" value="Chromosome VI"/>
</dbReference>
<keyword evidence="3" id="KW-1185">Reference proteome</keyword>
<dbReference type="Gene3D" id="3.30.710.10">
    <property type="entry name" value="Potassium Channel Kv1.1, Chain A"/>
    <property type="match status" value="1"/>
</dbReference>
<dbReference type="PANTHER" id="PTHR37538">
    <property type="entry name" value="BTB DOMAIN-CONTAINING PROTEIN"/>
    <property type="match status" value="1"/>
</dbReference>
<feature type="region of interest" description="Disordered" evidence="1">
    <location>
        <begin position="252"/>
        <end position="299"/>
    </location>
</feature>
<name>Q5AR83_EMENI</name>
<feature type="compositionally biased region" description="Basic residues" evidence="1">
    <location>
        <begin position="1"/>
        <end position="10"/>
    </location>
</feature>
<evidence type="ECO:0000313" key="3">
    <source>
        <dbReference type="Proteomes" id="UP000000560"/>
    </source>
</evidence>
<protein>
    <recommendedName>
        <fullName evidence="4">BTB domain-containing protein</fullName>
    </recommendedName>
</protein>
<evidence type="ECO:0000256" key="1">
    <source>
        <dbReference type="SAM" id="MobiDB-lite"/>
    </source>
</evidence>
<evidence type="ECO:0000313" key="2">
    <source>
        <dbReference type="EMBL" id="CBF82344.1"/>
    </source>
</evidence>
<dbReference type="AlphaFoldDB" id="Q5AR83"/>
<dbReference type="KEGG" id="ani:ANIA_09197"/>